<comment type="catalytic activity">
    <reaction evidence="8">
        <text>L-seryl-[protein] + ATP = O-phospho-L-seryl-[protein] + ADP + H(+)</text>
        <dbReference type="Rhea" id="RHEA:17989"/>
        <dbReference type="Rhea" id="RHEA-COMP:9863"/>
        <dbReference type="Rhea" id="RHEA-COMP:11604"/>
        <dbReference type="ChEBI" id="CHEBI:15378"/>
        <dbReference type="ChEBI" id="CHEBI:29999"/>
        <dbReference type="ChEBI" id="CHEBI:30616"/>
        <dbReference type="ChEBI" id="CHEBI:83421"/>
        <dbReference type="ChEBI" id="CHEBI:456216"/>
        <dbReference type="EC" id="2.7.11.1"/>
    </reaction>
</comment>
<comment type="catalytic activity">
    <reaction evidence="7">
        <text>L-threonyl-[protein] + ATP = O-phospho-L-threonyl-[protein] + ADP + H(+)</text>
        <dbReference type="Rhea" id="RHEA:46608"/>
        <dbReference type="Rhea" id="RHEA-COMP:11060"/>
        <dbReference type="Rhea" id="RHEA-COMP:11605"/>
        <dbReference type="ChEBI" id="CHEBI:15378"/>
        <dbReference type="ChEBI" id="CHEBI:30013"/>
        <dbReference type="ChEBI" id="CHEBI:30616"/>
        <dbReference type="ChEBI" id="CHEBI:61977"/>
        <dbReference type="ChEBI" id="CHEBI:456216"/>
        <dbReference type="EC" id="2.7.11.1"/>
    </reaction>
</comment>
<keyword evidence="3" id="KW-0808">Transferase</keyword>
<accession>A0A7I7Y3H1</accession>
<dbReference type="Gene3D" id="3.30.200.20">
    <property type="entry name" value="Phosphorylase Kinase, domain 1"/>
    <property type="match status" value="1"/>
</dbReference>
<evidence type="ECO:0000256" key="4">
    <source>
        <dbReference type="ARBA" id="ARBA00022741"/>
    </source>
</evidence>
<keyword evidence="6" id="KW-0067">ATP-binding</keyword>
<dbReference type="PROSITE" id="PS00108">
    <property type="entry name" value="PROTEIN_KINASE_ST"/>
    <property type="match status" value="1"/>
</dbReference>
<dbReference type="EC" id="2.7.11.1" evidence="1"/>
<dbReference type="FunFam" id="3.30.200.20:FF:000035">
    <property type="entry name" value="Serine/threonine protein kinase Stk1"/>
    <property type="match status" value="1"/>
</dbReference>
<evidence type="ECO:0000313" key="10">
    <source>
        <dbReference type="Proteomes" id="UP000466931"/>
    </source>
</evidence>
<evidence type="ECO:0000256" key="1">
    <source>
        <dbReference type="ARBA" id="ARBA00012513"/>
    </source>
</evidence>
<evidence type="ECO:0000256" key="2">
    <source>
        <dbReference type="ARBA" id="ARBA00022527"/>
    </source>
</evidence>
<dbReference type="GO" id="GO:0004674">
    <property type="term" value="F:protein serine/threonine kinase activity"/>
    <property type="evidence" value="ECO:0007669"/>
    <property type="project" value="UniProtKB-KW"/>
</dbReference>
<dbReference type="PANTHER" id="PTHR43289:SF6">
    <property type="entry name" value="SERINE_THREONINE-PROTEIN KINASE NEKL-3"/>
    <property type="match status" value="1"/>
</dbReference>
<dbReference type="Pfam" id="PF00069">
    <property type="entry name" value="Pkinase"/>
    <property type="match status" value="1"/>
</dbReference>
<evidence type="ECO:0000256" key="3">
    <source>
        <dbReference type="ARBA" id="ARBA00022679"/>
    </source>
</evidence>
<dbReference type="SUPFAM" id="SSF56112">
    <property type="entry name" value="Protein kinase-like (PK-like)"/>
    <property type="match status" value="1"/>
</dbReference>
<gene>
    <name evidence="9" type="ORF">MCNF_41260</name>
</gene>
<evidence type="ECO:0000256" key="5">
    <source>
        <dbReference type="ARBA" id="ARBA00022777"/>
    </source>
</evidence>
<dbReference type="Gene3D" id="1.10.510.10">
    <property type="entry name" value="Transferase(Phosphotransferase) domain 1"/>
    <property type="match status" value="1"/>
</dbReference>
<dbReference type="InterPro" id="IPR011009">
    <property type="entry name" value="Kinase-like_dom_sf"/>
</dbReference>
<reference evidence="9" key="1">
    <citation type="journal article" date="2019" name="Emerg. Microbes Infect.">
        <title>Comprehensive subspecies identification of 175 nontuberculous mycobacteria species based on 7547 genomic profiles.</title>
        <authorList>
            <person name="Matsumoto Y."/>
            <person name="Kinjo T."/>
            <person name="Motooka D."/>
            <person name="Nabeya D."/>
            <person name="Jung N."/>
            <person name="Uechi K."/>
            <person name="Horii T."/>
            <person name="Iida T."/>
            <person name="Fujita J."/>
            <person name="Nakamura S."/>
        </authorList>
    </citation>
    <scope>NUCLEOTIDE SEQUENCE [LARGE SCALE GENOMIC DNA]</scope>
    <source>
        <strain evidence="9">JCM 13671</strain>
    </source>
</reference>
<keyword evidence="10" id="KW-1185">Reference proteome</keyword>
<evidence type="ECO:0000256" key="8">
    <source>
        <dbReference type="ARBA" id="ARBA00048679"/>
    </source>
</evidence>
<evidence type="ECO:0000256" key="6">
    <source>
        <dbReference type="ARBA" id="ARBA00022840"/>
    </source>
</evidence>
<dbReference type="CDD" id="cd14014">
    <property type="entry name" value="STKc_PknB_like"/>
    <property type="match status" value="1"/>
</dbReference>
<evidence type="ECO:0000256" key="7">
    <source>
        <dbReference type="ARBA" id="ARBA00047899"/>
    </source>
</evidence>
<protein>
    <recommendedName>
        <fullName evidence="1">non-specific serine/threonine protein kinase</fullName>
        <ecNumber evidence="1">2.7.11.1</ecNumber>
    </recommendedName>
</protein>
<sequence length="467" mass="50806">MPLTNGESFAGYRVLRMIGTGGMGEVYLAAHPRLPRRDALKVLPAQMSANDEFRERFNREADLVATLFHPHIIGVHDRGEDDGRLWISMDFIDGPDAGRLLRERYPTGIPREQVVEIVAAVADALDYAHLRGLLHRDVKPANILLTDPASGVRRILLADFGIARSLNQTHGLTRTNAVLGTVSYSSPEQLMGQPLDGRSDQYSLAATAFELFTGTPLFSDDNPAVVIGQHLNAAPRALGASRPDLADLDPVMARALAKNPADRFANCTQFAQALATARRVPTPTAQLPPAMRTEQDWLLPAATPAGSRPRPSRWLLAGGVLAALMLVLGFVLYLGPSNDQQADPVTGTYPASPTSPTATSTGEVTFEGMRDLVLAVYGALPENTSEAWNMFDTNYQNKTGYADFQNFWAGVKKVEVLSVTPRDDDSVVARLRYVVKGGKNDTENRWFSVVSADGRLLVYDSERIGPG</sequence>
<evidence type="ECO:0000313" key="9">
    <source>
        <dbReference type="EMBL" id="BBZ35521.1"/>
    </source>
</evidence>
<dbReference type="SMART" id="SM00220">
    <property type="entry name" value="S_TKc"/>
    <property type="match status" value="1"/>
</dbReference>
<dbReference type="OrthoDB" id="5622056at2"/>
<dbReference type="GO" id="GO:0005524">
    <property type="term" value="F:ATP binding"/>
    <property type="evidence" value="ECO:0007669"/>
    <property type="project" value="UniProtKB-KW"/>
</dbReference>
<dbReference type="EMBL" id="AP022612">
    <property type="protein sequence ID" value="BBZ35521.1"/>
    <property type="molecule type" value="Genomic_DNA"/>
</dbReference>
<dbReference type="PANTHER" id="PTHR43289">
    <property type="entry name" value="MITOGEN-ACTIVATED PROTEIN KINASE KINASE KINASE 20-RELATED"/>
    <property type="match status" value="1"/>
</dbReference>
<dbReference type="InterPro" id="IPR008271">
    <property type="entry name" value="Ser/Thr_kinase_AS"/>
</dbReference>
<keyword evidence="4" id="KW-0547">Nucleotide-binding</keyword>
<keyword evidence="2" id="KW-0723">Serine/threonine-protein kinase</keyword>
<organism evidence="9 10">
    <name type="scientific">Mycolicibacterium confluentis</name>
    <dbReference type="NCBI Taxonomy" id="28047"/>
    <lineage>
        <taxon>Bacteria</taxon>
        <taxon>Bacillati</taxon>
        <taxon>Actinomycetota</taxon>
        <taxon>Actinomycetes</taxon>
        <taxon>Mycobacteriales</taxon>
        <taxon>Mycobacteriaceae</taxon>
        <taxon>Mycolicibacterium</taxon>
    </lineage>
</organism>
<dbReference type="AlphaFoldDB" id="A0A7I7Y3H1"/>
<name>A0A7I7Y3H1_9MYCO</name>
<dbReference type="InterPro" id="IPR000719">
    <property type="entry name" value="Prot_kinase_dom"/>
</dbReference>
<reference evidence="9" key="2">
    <citation type="submission" date="2020-02" db="EMBL/GenBank/DDBJ databases">
        <authorList>
            <person name="Matsumoto Y."/>
            <person name="Motooka D."/>
            <person name="Nakamura S."/>
        </authorList>
    </citation>
    <scope>NUCLEOTIDE SEQUENCE</scope>
    <source>
        <strain evidence="9">JCM 13671</strain>
    </source>
</reference>
<dbReference type="GO" id="GO:0080090">
    <property type="term" value="P:regulation of primary metabolic process"/>
    <property type="evidence" value="ECO:0007669"/>
    <property type="project" value="UniProtKB-ARBA"/>
</dbReference>
<dbReference type="PROSITE" id="PS50011">
    <property type="entry name" value="PROTEIN_KINASE_DOM"/>
    <property type="match status" value="1"/>
</dbReference>
<dbReference type="RefSeq" id="WP_085151612.1">
    <property type="nucleotide sequence ID" value="NZ_AP022612.1"/>
</dbReference>
<keyword evidence="5" id="KW-0418">Kinase</keyword>
<proteinExistence type="predicted"/>
<dbReference type="Proteomes" id="UP000466931">
    <property type="component" value="Chromosome"/>
</dbReference>